<accession>A0AAJ7RUB2</accession>
<dbReference type="AlphaFoldDB" id="A0AAJ7RUB2"/>
<evidence type="ECO:0000313" key="1">
    <source>
        <dbReference type="Proteomes" id="UP000694920"/>
    </source>
</evidence>
<dbReference type="GeneID" id="112495345"/>
<reference evidence="2" key="1">
    <citation type="submission" date="2025-08" db="UniProtKB">
        <authorList>
            <consortium name="RefSeq"/>
        </authorList>
    </citation>
    <scope>IDENTIFICATION</scope>
</reference>
<name>A0AAJ7RUB2_CEPCN</name>
<sequence>MEEIHGMPALVAPYLRTRRQISNKFSSLRSLSVASRIRENSRESLDEESVPTTSILRVLAYTPRIRVSLLPSSIATPPLRRDVESEESLRTVFRHPGTQAPRHPGSHIQVVRLVVGAAARACVPSVDALHVDRPLTRPARDLQDFSRITSLRSF</sequence>
<dbReference type="Proteomes" id="UP000694920">
    <property type="component" value="Unplaced"/>
</dbReference>
<gene>
    <name evidence="2" type="primary">LOC112495345</name>
</gene>
<organism evidence="1 2">
    <name type="scientific">Cephus cinctus</name>
    <name type="common">Wheat stem sawfly</name>
    <dbReference type="NCBI Taxonomy" id="211228"/>
    <lineage>
        <taxon>Eukaryota</taxon>
        <taxon>Metazoa</taxon>
        <taxon>Ecdysozoa</taxon>
        <taxon>Arthropoda</taxon>
        <taxon>Hexapoda</taxon>
        <taxon>Insecta</taxon>
        <taxon>Pterygota</taxon>
        <taxon>Neoptera</taxon>
        <taxon>Endopterygota</taxon>
        <taxon>Hymenoptera</taxon>
        <taxon>Cephoidea</taxon>
        <taxon>Cephidae</taxon>
        <taxon>Cephus</taxon>
    </lineage>
</organism>
<evidence type="ECO:0000313" key="2">
    <source>
        <dbReference type="RefSeq" id="XP_024947286.1"/>
    </source>
</evidence>
<protein>
    <submittedName>
        <fullName evidence="2">Uncharacterized protein LOC112495345</fullName>
    </submittedName>
</protein>
<dbReference type="KEGG" id="ccin:112495345"/>
<dbReference type="RefSeq" id="XP_024947286.1">
    <property type="nucleotide sequence ID" value="XM_025091518.1"/>
</dbReference>
<keyword evidence="1" id="KW-1185">Reference proteome</keyword>
<proteinExistence type="predicted"/>